<dbReference type="AlphaFoldDB" id="A0A7M2XJX5"/>
<dbReference type="Proteomes" id="UP000593818">
    <property type="component" value="Chromosome"/>
</dbReference>
<dbReference type="RefSeq" id="WP_006552640.1">
    <property type="nucleotide sequence ID" value="NZ_CP063450.1"/>
</dbReference>
<organism evidence="1 2">
    <name type="scientific">Rhodococcus pyridinivorans</name>
    <dbReference type="NCBI Taxonomy" id="103816"/>
    <lineage>
        <taxon>Bacteria</taxon>
        <taxon>Bacillati</taxon>
        <taxon>Actinomycetota</taxon>
        <taxon>Actinomycetes</taxon>
        <taxon>Mycobacteriales</taxon>
        <taxon>Nocardiaceae</taxon>
        <taxon>Rhodococcus</taxon>
    </lineage>
</organism>
<accession>A0A7M2XJX5</accession>
<sequence>MKIDDTIFEQMPLPWTPRDQRRFDRVCGLSVWSRGPAIDPESLLQFAPKARAGVDENRQKPSVPM</sequence>
<protein>
    <submittedName>
        <fullName evidence="1">Uncharacterized protein</fullName>
    </submittedName>
</protein>
<name>A0A7M2XJX5_9NOCA</name>
<evidence type="ECO:0000313" key="1">
    <source>
        <dbReference type="EMBL" id="QOV98176.1"/>
    </source>
</evidence>
<gene>
    <name evidence="1" type="ORF">INP59_20240</name>
</gene>
<keyword evidence="2" id="KW-1185">Reference proteome</keyword>
<dbReference type="EMBL" id="CP063450">
    <property type="protein sequence ID" value="QOV98176.1"/>
    <property type="molecule type" value="Genomic_DNA"/>
</dbReference>
<proteinExistence type="predicted"/>
<reference evidence="1 2" key="1">
    <citation type="submission" date="2020-10" db="EMBL/GenBank/DDBJ databases">
        <title>Whole genome sequence of oil-degrading bacteria Rhodococcus pyridinivorans strain 5Ap.</title>
        <authorList>
            <person name="Akhremchuk A.E."/>
            <person name="Valentovich L.N."/>
            <person name="Charniauskaya M.I."/>
            <person name="Bukliarevich H.A."/>
            <person name="Titok M.A."/>
        </authorList>
    </citation>
    <scope>NUCLEOTIDE SEQUENCE [LARGE SCALE GENOMIC DNA]</scope>
    <source>
        <strain evidence="1 2">5Ap</strain>
    </source>
</reference>
<evidence type="ECO:0000313" key="2">
    <source>
        <dbReference type="Proteomes" id="UP000593818"/>
    </source>
</evidence>